<proteinExistence type="predicted"/>
<organism evidence="2 3">
    <name type="scientific">Nitrosomonas marina</name>
    <dbReference type="NCBI Taxonomy" id="917"/>
    <lineage>
        <taxon>Bacteria</taxon>
        <taxon>Pseudomonadati</taxon>
        <taxon>Pseudomonadota</taxon>
        <taxon>Betaproteobacteria</taxon>
        <taxon>Nitrosomonadales</taxon>
        <taxon>Nitrosomonadaceae</taxon>
        <taxon>Nitrosomonas</taxon>
    </lineage>
</organism>
<dbReference type="RefSeq" id="WP_177167744.1">
    <property type="nucleotide sequence ID" value="NZ_FOCP01000017.1"/>
</dbReference>
<feature type="region of interest" description="Disordered" evidence="1">
    <location>
        <begin position="1"/>
        <end position="24"/>
    </location>
</feature>
<reference evidence="2 3" key="1">
    <citation type="submission" date="2016-10" db="EMBL/GenBank/DDBJ databases">
        <authorList>
            <person name="de Groot N.N."/>
        </authorList>
    </citation>
    <scope>NUCLEOTIDE SEQUENCE [LARGE SCALE GENOMIC DNA]</scope>
    <source>
        <strain evidence="2 3">Nm22</strain>
    </source>
</reference>
<feature type="region of interest" description="Disordered" evidence="1">
    <location>
        <begin position="55"/>
        <end position="92"/>
    </location>
</feature>
<protein>
    <submittedName>
        <fullName evidence="2">Uncharacterized protein</fullName>
    </submittedName>
</protein>
<evidence type="ECO:0000256" key="1">
    <source>
        <dbReference type="SAM" id="MobiDB-lite"/>
    </source>
</evidence>
<name>A0A1H8GCU5_9PROT</name>
<sequence>MDENNVNTGRKPDQIAYSVKDSPDGKGYWNRVGAAWKHRDGQGTEIILDSTPVNGRISLRDQRDQRMQDYQDERDTREPVNNVQSRSHGRER</sequence>
<evidence type="ECO:0000313" key="2">
    <source>
        <dbReference type="EMBL" id="SEN41856.1"/>
    </source>
</evidence>
<feature type="compositionally biased region" description="Basic and acidic residues" evidence="1">
    <location>
        <begin position="58"/>
        <end position="78"/>
    </location>
</feature>
<evidence type="ECO:0000313" key="3">
    <source>
        <dbReference type="Proteomes" id="UP000199459"/>
    </source>
</evidence>
<gene>
    <name evidence="2" type="ORF">SAMN05216325_11763</name>
</gene>
<dbReference type="AlphaFoldDB" id="A0A1H8GCU5"/>
<dbReference type="Proteomes" id="UP000199459">
    <property type="component" value="Unassembled WGS sequence"/>
</dbReference>
<accession>A0A1H8GCU5</accession>
<dbReference type="EMBL" id="FOCP01000017">
    <property type="protein sequence ID" value="SEN41856.1"/>
    <property type="molecule type" value="Genomic_DNA"/>
</dbReference>